<dbReference type="Gene3D" id="3.40.50.150">
    <property type="entry name" value="Vaccinia Virus protein VP39"/>
    <property type="match status" value="1"/>
</dbReference>
<protein>
    <submittedName>
        <fullName evidence="8">Cobalt-precorrin-6y C5-methyltransferase</fullName>
    </submittedName>
</protein>
<dbReference type="InterPro" id="IPR014008">
    <property type="entry name" value="Cbl_synth_MTase_CbiT"/>
</dbReference>
<dbReference type="InterPro" id="IPR056743">
    <property type="entry name" value="TRM5-TYW2-like_MTfase"/>
</dbReference>
<dbReference type="Pfam" id="PF02475">
    <property type="entry name" value="TRM5-TYW2_MTfase"/>
    <property type="match status" value="1"/>
</dbReference>
<dbReference type="InterPro" id="IPR014776">
    <property type="entry name" value="4pyrrole_Mease_sub2"/>
</dbReference>
<keyword evidence="5" id="KW-0949">S-adenosyl-L-methionine</keyword>
<evidence type="ECO:0000256" key="1">
    <source>
        <dbReference type="ARBA" id="ARBA00004953"/>
    </source>
</evidence>
<dbReference type="InterPro" id="IPR014777">
    <property type="entry name" value="4pyrrole_Mease_sub1"/>
</dbReference>
<dbReference type="Gene3D" id="3.30.950.10">
    <property type="entry name" value="Methyltransferase, Cobalt-precorrin-4 Transmethylase, Domain 2"/>
    <property type="match status" value="1"/>
</dbReference>
<dbReference type="NCBIfam" id="TIGR02467">
    <property type="entry name" value="CbiE"/>
    <property type="match status" value="1"/>
</dbReference>
<dbReference type="Gene3D" id="3.40.1010.10">
    <property type="entry name" value="Cobalt-precorrin-4 Transmethylase, Domain 1"/>
    <property type="match status" value="1"/>
</dbReference>
<dbReference type="InterPro" id="IPR035996">
    <property type="entry name" value="4pyrrol_Methylase_sf"/>
</dbReference>
<dbReference type="Pfam" id="PF00590">
    <property type="entry name" value="TP_methylase"/>
    <property type="match status" value="1"/>
</dbReference>
<dbReference type="InterPro" id="IPR050714">
    <property type="entry name" value="Cobalamin_biosynth_MTase"/>
</dbReference>
<evidence type="ECO:0000256" key="3">
    <source>
        <dbReference type="ARBA" id="ARBA00022603"/>
    </source>
</evidence>
<reference evidence="8 9" key="1">
    <citation type="journal article" name="Front. Microbiol.">
        <title>Sugar Metabolism of the First Thermophilic Planctomycete Thermogutta terrifontis: Comparative Genomic and Transcriptomic Approaches.</title>
        <authorList>
            <person name="Elcheninov A.G."/>
            <person name="Menzel P."/>
            <person name="Gudbergsdottir S.R."/>
            <person name="Slesarev A.I."/>
            <person name="Kadnikov V.V."/>
            <person name="Krogh A."/>
            <person name="Bonch-Osmolovskaya E.A."/>
            <person name="Peng X."/>
            <person name="Kublanov I.V."/>
        </authorList>
    </citation>
    <scope>NUCLEOTIDE SEQUENCE [LARGE SCALE GENOMIC DNA]</scope>
    <source>
        <strain evidence="8 9">R1</strain>
    </source>
</reference>
<accession>A0A286RFZ4</accession>
<dbReference type="NCBIfam" id="TIGR02469">
    <property type="entry name" value="CbiT"/>
    <property type="match status" value="1"/>
</dbReference>
<name>A0A286RFZ4_9BACT</name>
<keyword evidence="3 8" id="KW-0489">Methyltransferase</keyword>
<dbReference type="PANTHER" id="PTHR43182:SF1">
    <property type="entry name" value="COBALT-PRECORRIN-7 C(5)-METHYLTRANSFERASE"/>
    <property type="match status" value="1"/>
</dbReference>
<evidence type="ECO:0000256" key="4">
    <source>
        <dbReference type="ARBA" id="ARBA00022679"/>
    </source>
</evidence>
<keyword evidence="9" id="KW-1185">Reference proteome</keyword>
<dbReference type="InterPro" id="IPR029063">
    <property type="entry name" value="SAM-dependent_MTases_sf"/>
</dbReference>
<keyword evidence="4 8" id="KW-0808">Transferase</keyword>
<dbReference type="PIRSF" id="PIRSF036428">
    <property type="entry name" value="CobL"/>
    <property type="match status" value="1"/>
</dbReference>
<evidence type="ECO:0000259" key="6">
    <source>
        <dbReference type="Pfam" id="PF00590"/>
    </source>
</evidence>
<dbReference type="GO" id="GO:0032259">
    <property type="term" value="P:methylation"/>
    <property type="evidence" value="ECO:0007669"/>
    <property type="project" value="UniProtKB-KW"/>
</dbReference>
<evidence type="ECO:0000256" key="5">
    <source>
        <dbReference type="ARBA" id="ARBA00022691"/>
    </source>
</evidence>
<dbReference type="SUPFAM" id="SSF53335">
    <property type="entry name" value="S-adenosyl-L-methionine-dependent methyltransferases"/>
    <property type="match status" value="1"/>
</dbReference>
<comment type="pathway">
    <text evidence="1">Cofactor biosynthesis; adenosylcobalamin biosynthesis.</text>
</comment>
<dbReference type="RefSeq" id="WP_095415083.1">
    <property type="nucleotide sequence ID" value="NZ_CP018477.1"/>
</dbReference>
<dbReference type="GO" id="GO:0008276">
    <property type="term" value="F:protein methyltransferase activity"/>
    <property type="evidence" value="ECO:0007669"/>
    <property type="project" value="InterPro"/>
</dbReference>
<dbReference type="PANTHER" id="PTHR43182">
    <property type="entry name" value="COBALT-PRECORRIN-6B C(15)-METHYLTRANSFERASE (DECARBOXYLATING)"/>
    <property type="match status" value="1"/>
</dbReference>
<dbReference type="CDD" id="cd02440">
    <property type="entry name" value="AdoMet_MTases"/>
    <property type="match status" value="1"/>
</dbReference>
<evidence type="ECO:0000313" key="9">
    <source>
        <dbReference type="Proteomes" id="UP000215086"/>
    </source>
</evidence>
<feature type="domain" description="TRM5/TYW2-like methyltransferase" evidence="7">
    <location>
        <begin position="267"/>
        <end position="364"/>
    </location>
</feature>
<proteinExistence type="predicted"/>
<evidence type="ECO:0000259" key="7">
    <source>
        <dbReference type="Pfam" id="PF02475"/>
    </source>
</evidence>
<dbReference type="GO" id="GO:0009236">
    <property type="term" value="P:cobalamin biosynthetic process"/>
    <property type="evidence" value="ECO:0007669"/>
    <property type="project" value="UniProtKB-UniPathway"/>
</dbReference>
<dbReference type="CDD" id="cd11644">
    <property type="entry name" value="Precorrin-6Y-MT"/>
    <property type="match status" value="1"/>
</dbReference>
<dbReference type="KEGG" id="ttf:THTE_2278"/>
<keyword evidence="2" id="KW-0169">Cobalamin biosynthesis</keyword>
<sequence length="428" mass="47510">MSQRIGDKNDKIYVVGIGEDGFLGLTEYAQNTIRSADVIVGEPHCLELVRNVEFAKPVQMLTVSGALDEIVRRIEENSDKRIVVLAVGDPLFYGTARYLWEKLGKERFEIIPHVSMMQMAFARVKESWEDAFLANLSTTSLEDIFNQIRSAEKVGLFTSEELPPNVIAQKLLDVGLDYFTAYVCENLGAPNERVTCGELQDIASHTYSPLNVLILIRKPDVPDRPLSLWGKRLFGNPDDAFLQAKPKRGLLTPAEIRSIALAELDVGLASVVWDVGAGSGAVAIEAAQIARDGRVYAIEMDPEDVRLIEENAKRFGVTNLVTILGRAPEALADLPAPDCVFIGGSGRQVAELCELAFERLKQRGRLVATMGSLENVVDVHQRLRRLSRVVNVLMINLARGFYQFDRVRFQALNPTFLVSTVKVREARA</sequence>
<evidence type="ECO:0000256" key="2">
    <source>
        <dbReference type="ARBA" id="ARBA00022573"/>
    </source>
</evidence>
<dbReference type="EMBL" id="CP018477">
    <property type="protein sequence ID" value="ASV74880.1"/>
    <property type="molecule type" value="Genomic_DNA"/>
</dbReference>
<dbReference type="OrthoDB" id="9780707at2"/>
<dbReference type="InterPro" id="IPR006365">
    <property type="entry name" value="Cbl_synth_CobL"/>
</dbReference>
<dbReference type="UniPathway" id="UPA00148"/>
<dbReference type="InterPro" id="IPR012818">
    <property type="entry name" value="CbiE"/>
</dbReference>
<dbReference type="Proteomes" id="UP000215086">
    <property type="component" value="Chromosome"/>
</dbReference>
<dbReference type="SUPFAM" id="SSF53790">
    <property type="entry name" value="Tetrapyrrole methylase"/>
    <property type="match status" value="1"/>
</dbReference>
<dbReference type="InterPro" id="IPR000878">
    <property type="entry name" value="4pyrrol_Mease"/>
</dbReference>
<gene>
    <name evidence="8" type="ORF">THTE_2278</name>
</gene>
<organism evidence="8 9">
    <name type="scientific">Thermogutta terrifontis</name>
    <dbReference type="NCBI Taxonomy" id="1331910"/>
    <lineage>
        <taxon>Bacteria</taxon>
        <taxon>Pseudomonadati</taxon>
        <taxon>Planctomycetota</taxon>
        <taxon>Planctomycetia</taxon>
        <taxon>Pirellulales</taxon>
        <taxon>Thermoguttaceae</taxon>
        <taxon>Thermogutta</taxon>
    </lineage>
</organism>
<dbReference type="AlphaFoldDB" id="A0A286RFZ4"/>
<evidence type="ECO:0000313" key="8">
    <source>
        <dbReference type="EMBL" id="ASV74880.1"/>
    </source>
</evidence>
<feature type="domain" description="Tetrapyrrole methylase" evidence="6">
    <location>
        <begin position="11"/>
        <end position="202"/>
    </location>
</feature>